<dbReference type="Gene3D" id="3.40.309.10">
    <property type="entry name" value="Aldehyde Dehydrogenase, Chain A, domain 2"/>
    <property type="match status" value="1"/>
</dbReference>
<evidence type="ECO:0000313" key="3">
    <source>
        <dbReference type="EMBL" id="TCL56813.1"/>
    </source>
</evidence>
<comment type="caution">
    <text evidence="3">The sequence shown here is derived from an EMBL/GenBank/DDBJ whole genome shotgun (WGS) entry which is preliminary data.</text>
</comment>
<organism evidence="3 4">
    <name type="scientific">Hydrogenispora ethanolica</name>
    <dbReference type="NCBI Taxonomy" id="1082276"/>
    <lineage>
        <taxon>Bacteria</taxon>
        <taxon>Bacillati</taxon>
        <taxon>Bacillota</taxon>
        <taxon>Hydrogenispora</taxon>
    </lineage>
</organism>
<protein>
    <submittedName>
        <fullName evidence="3">Glyceraldehyde-3-phosphate dehydrogenase (NADP+)</fullName>
    </submittedName>
</protein>
<dbReference type="PROSITE" id="PS00070">
    <property type="entry name" value="ALDEHYDE_DEHYDR_CYS"/>
    <property type="match status" value="1"/>
</dbReference>
<dbReference type="InterPro" id="IPR050740">
    <property type="entry name" value="Aldehyde_DH_Superfamily"/>
</dbReference>
<dbReference type="GO" id="GO:0016620">
    <property type="term" value="F:oxidoreductase activity, acting on the aldehyde or oxo group of donors, NAD or NADP as acceptor"/>
    <property type="evidence" value="ECO:0007669"/>
    <property type="project" value="InterPro"/>
</dbReference>
<dbReference type="InterPro" id="IPR016161">
    <property type="entry name" value="Ald_DH/histidinol_DH"/>
</dbReference>
<dbReference type="PANTHER" id="PTHR43353">
    <property type="entry name" value="SUCCINATE-SEMIALDEHYDE DEHYDROGENASE, MITOCHONDRIAL"/>
    <property type="match status" value="1"/>
</dbReference>
<dbReference type="InterPro" id="IPR016162">
    <property type="entry name" value="Ald_DH_N"/>
</dbReference>
<dbReference type="OrthoDB" id="9762913at2"/>
<feature type="domain" description="Aldehyde dehydrogenase" evidence="2">
    <location>
        <begin position="61"/>
        <end position="505"/>
    </location>
</feature>
<dbReference type="Gene3D" id="3.40.605.10">
    <property type="entry name" value="Aldehyde Dehydrogenase, Chain A, domain 1"/>
    <property type="match status" value="1"/>
</dbReference>
<keyword evidence="1" id="KW-0560">Oxidoreductase</keyword>
<proteinExistence type="predicted"/>
<dbReference type="InterPro" id="IPR015590">
    <property type="entry name" value="Aldehyde_DH_dom"/>
</dbReference>
<dbReference type="SUPFAM" id="SSF53720">
    <property type="entry name" value="ALDH-like"/>
    <property type="match status" value="1"/>
</dbReference>
<accession>A0A4R1QUG2</accession>
<dbReference type="EMBL" id="SLUN01000048">
    <property type="protein sequence ID" value="TCL56813.1"/>
    <property type="molecule type" value="Genomic_DNA"/>
</dbReference>
<gene>
    <name evidence="3" type="ORF">EDC14_104826</name>
</gene>
<dbReference type="InterPro" id="IPR016163">
    <property type="entry name" value="Ald_DH_C"/>
</dbReference>
<dbReference type="RefSeq" id="WP_132017266.1">
    <property type="nucleotide sequence ID" value="NZ_SLUN01000048.1"/>
</dbReference>
<dbReference type="AlphaFoldDB" id="A0A4R1QUG2"/>
<evidence type="ECO:0000256" key="1">
    <source>
        <dbReference type="ARBA" id="ARBA00023002"/>
    </source>
</evidence>
<sequence length="541" mass="60292">MPILEQMKELFPAEAGIPAEFRMAEPLCQTEYLADGELRRWDGPVQEVYSPVHVQTPEGLKQQFLGSYPLLSAEKVKEVLEAAVKAYANGRGLWPTSPVAERIARVEEFALRMKSKRAEVVRLLMWEIGKSYRDAASEFDRTIDYIKSTAFALKDLDNTSSRFVVEQEIISQIRRAPLGVVLCMGPFNYPLNETFTTLIPAVIMGNTVICKPPKLGTLLYQPLLEIFRDVFPPGVVNFVYGRGANIIEPLMASGKIDVLAFIGTSKIADAVKKQHPKPHRLRSVLGLDAKNPAIIMPDADLDLAVEECRLGALSYNGQRCTALKIIFVHREVAEAFLTKFSAAIARLKLGMPWDENVAVTPLPETGKTEYLQGLVADAVAHGARVVNPEGGATYRTLFYPALLYPVDGAMRVYHEEQFGPVIPVIPFDDLDQPIRYIEESNYGQQVSLFGRDPEAIARMIDPLVNQLCRVNINSQCQRGPDSFPFTGRKDSAEGTLSVSDALRVFSIRTLVAAKGNDMNKELINRIVREHKSNFLSTDYLF</sequence>
<dbReference type="PANTHER" id="PTHR43353:SF5">
    <property type="entry name" value="SUCCINATE-SEMIALDEHYDE DEHYDROGENASE, MITOCHONDRIAL"/>
    <property type="match status" value="1"/>
</dbReference>
<dbReference type="CDD" id="cd07082">
    <property type="entry name" value="ALDH_F11_NP-GAPDH"/>
    <property type="match status" value="1"/>
</dbReference>
<evidence type="ECO:0000259" key="2">
    <source>
        <dbReference type="Pfam" id="PF00171"/>
    </source>
</evidence>
<dbReference type="InterPro" id="IPR016160">
    <property type="entry name" value="Ald_DH_CS_CYS"/>
</dbReference>
<reference evidence="3 4" key="1">
    <citation type="submission" date="2019-03" db="EMBL/GenBank/DDBJ databases">
        <title>Genomic Encyclopedia of Type Strains, Phase IV (KMG-IV): sequencing the most valuable type-strain genomes for metagenomic binning, comparative biology and taxonomic classification.</title>
        <authorList>
            <person name="Goeker M."/>
        </authorList>
    </citation>
    <scope>NUCLEOTIDE SEQUENCE [LARGE SCALE GENOMIC DNA]</scope>
    <source>
        <strain evidence="3 4">LX-B</strain>
    </source>
</reference>
<name>A0A4R1QUG2_HYDET</name>
<evidence type="ECO:0000313" key="4">
    <source>
        <dbReference type="Proteomes" id="UP000295008"/>
    </source>
</evidence>
<dbReference type="Proteomes" id="UP000295008">
    <property type="component" value="Unassembled WGS sequence"/>
</dbReference>
<keyword evidence="4" id="KW-1185">Reference proteome</keyword>
<dbReference type="Pfam" id="PF00171">
    <property type="entry name" value="Aldedh"/>
    <property type="match status" value="1"/>
</dbReference>